<sequence>MSKVNANQVSYELHSLGWKAFQDLCASIVGEIWGQTIESYFDSNDGGRDGAFHGIWQESEISRYDGTFTVQCKFTGMVDKPLKLADLEDETLKAARLASQGLADNYFIFTNARLTGKSAESIFEKFQNIPGIKRFQIFGRERICRIIHESRRLRMLVPRIYGLGDLSQILDERAYTQAIEILSSLGNDLNKFIITDAYKKSAEALTKHGFVLLLGEPMCGKSTIAAALAMGALDIWGCSTIKVRDATDFVKHSNPYEKQLFWIDDAFGATQFDWNSAASWNKSFPHMTAALTRGSKVIFTSRSYVYETAKRFLKESALPIIKESQVVIRVENLTKDEREQILYNHIRLGNQSTTYKQKIKPLLKDVAAHKNFSPEIARRLGNKLFTQNLRIEKWDIERFVAKPLALLREIIETLDDGSRSALALVFIRGGQLLCPVQLDEREREAIERIGGIIADARKGLEALNGSLLLNSRSDGIYSWRFKHPTVQDAFASLVATSPDLLDIYITGASLDKLMSEVTCGDVDVIGSSIIVPENLYDRVVQKINADQKAGNIPFGRLNRFLSYRVDKNFLIHFLNANPHFINSLSVYSHFTACSDLDVILKLHEHQLLPEEQRKTFVTRIKELAVSTPDAGFLRDDIGQLLTRAEREEILYQIQHALIPQLSSVIETWRWDYNSNEDPESHFEELIGTLGNFKEAFDDKKVQAKLESGLAKIHEIIEELNSDYEEPSNRILYDAEHSRDLGNEFRSIFDDVDI</sequence>
<reference evidence="2" key="1">
    <citation type="submission" date="2021-04" db="EMBL/GenBank/DDBJ databases">
        <authorList>
            <person name="Rodrigo-Torres L."/>
            <person name="Arahal R. D."/>
            <person name="Lucena T."/>
        </authorList>
    </citation>
    <scope>NUCLEOTIDE SEQUENCE</scope>
    <source>
        <strain evidence="2">CECT 9275</strain>
    </source>
</reference>
<keyword evidence="3" id="KW-1185">Reference proteome</keyword>
<comment type="caution">
    <text evidence="2">The sequence shown here is derived from an EMBL/GenBank/DDBJ whole genome shotgun (WGS) entry which is preliminary data.</text>
</comment>
<dbReference type="Proteomes" id="UP000680038">
    <property type="component" value="Unassembled WGS sequence"/>
</dbReference>
<feature type="domain" description="Novel STAND NTPase 3" evidence="1">
    <location>
        <begin position="192"/>
        <end position="347"/>
    </location>
</feature>
<dbReference type="EMBL" id="CAJRAF010000002">
    <property type="protein sequence ID" value="CAG5006558.1"/>
    <property type="molecule type" value="Genomic_DNA"/>
</dbReference>
<evidence type="ECO:0000313" key="3">
    <source>
        <dbReference type="Proteomes" id="UP000680038"/>
    </source>
</evidence>
<organism evidence="2 3">
    <name type="scientific">Dyadobacter helix</name>
    <dbReference type="NCBI Taxonomy" id="2822344"/>
    <lineage>
        <taxon>Bacteria</taxon>
        <taxon>Pseudomonadati</taxon>
        <taxon>Bacteroidota</taxon>
        <taxon>Cytophagia</taxon>
        <taxon>Cytophagales</taxon>
        <taxon>Spirosomataceae</taxon>
        <taxon>Dyadobacter</taxon>
    </lineage>
</organism>
<dbReference type="SUPFAM" id="SSF52540">
    <property type="entry name" value="P-loop containing nucleoside triphosphate hydrolases"/>
    <property type="match status" value="1"/>
</dbReference>
<dbReference type="RefSeq" id="WP_215240288.1">
    <property type="nucleotide sequence ID" value="NZ_CAJRAF010000002.1"/>
</dbReference>
<name>A0A916JIC4_9BACT</name>
<proteinExistence type="predicted"/>
<dbReference type="AlphaFoldDB" id="A0A916JIC4"/>
<gene>
    <name evidence="2" type="ORF">DYBT9275_03849</name>
</gene>
<accession>A0A916JIC4</accession>
<dbReference type="InterPro" id="IPR027417">
    <property type="entry name" value="P-loop_NTPase"/>
</dbReference>
<protein>
    <recommendedName>
        <fullName evidence="1">Novel STAND NTPase 3 domain-containing protein</fullName>
    </recommendedName>
</protein>
<evidence type="ECO:0000259" key="1">
    <source>
        <dbReference type="Pfam" id="PF20720"/>
    </source>
</evidence>
<dbReference type="Pfam" id="PF20720">
    <property type="entry name" value="nSTAND3"/>
    <property type="match status" value="1"/>
</dbReference>
<dbReference type="InterPro" id="IPR049050">
    <property type="entry name" value="nSTAND3"/>
</dbReference>
<evidence type="ECO:0000313" key="2">
    <source>
        <dbReference type="EMBL" id="CAG5006558.1"/>
    </source>
</evidence>